<dbReference type="EMBL" id="MCIF01000002">
    <property type="protein sequence ID" value="RAQ95117.1"/>
    <property type="molecule type" value="Genomic_DNA"/>
</dbReference>
<dbReference type="NCBIfam" id="TIGR00237">
    <property type="entry name" value="xseA"/>
    <property type="match status" value="1"/>
</dbReference>
<evidence type="ECO:0000259" key="7">
    <source>
        <dbReference type="Pfam" id="PF02601"/>
    </source>
</evidence>
<dbReference type="CDD" id="cd04489">
    <property type="entry name" value="ExoVII_LU_OBF"/>
    <property type="match status" value="1"/>
</dbReference>
<comment type="subcellular location">
    <subcellularLocation>
        <location evidence="5 6">Cytoplasm</location>
    </subcellularLocation>
</comment>
<dbReference type="InterPro" id="IPR003753">
    <property type="entry name" value="Exonuc_VII_L"/>
</dbReference>
<dbReference type="GO" id="GO:0006308">
    <property type="term" value="P:DNA catabolic process"/>
    <property type="evidence" value="ECO:0007669"/>
    <property type="project" value="UniProtKB-UniRule"/>
</dbReference>
<dbReference type="PANTHER" id="PTHR30008">
    <property type="entry name" value="EXODEOXYRIBONUCLEASE 7 LARGE SUBUNIT"/>
    <property type="match status" value="1"/>
</dbReference>
<keyword evidence="10" id="KW-1185">Reference proteome</keyword>
<dbReference type="InterPro" id="IPR025824">
    <property type="entry name" value="OB-fold_nuc-bd_dom"/>
</dbReference>
<proteinExistence type="inferred from homology"/>
<keyword evidence="1 5" id="KW-0963">Cytoplasm</keyword>
<dbReference type="Proteomes" id="UP000248706">
    <property type="component" value="Unassembled WGS sequence"/>
</dbReference>
<evidence type="ECO:0000259" key="8">
    <source>
        <dbReference type="Pfam" id="PF13742"/>
    </source>
</evidence>
<dbReference type="Pfam" id="PF13742">
    <property type="entry name" value="tRNA_anti_2"/>
    <property type="match status" value="1"/>
</dbReference>
<comment type="similarity">
    <text evidence="5 6">Belongs to the XseA family.</text>
</comment>
<name>A0A328VC03_9CHLR</name>
<feature type="domain" description="OB-fold nucleic acid binding" evidence="8">
    <location>
        <begin position="10"/>
        <end position="106"/>
    </location>
</feature>
<gene>
    <name evidence="5" type="primary">xseA</name>
    <name evidence="9" type="ORF">A4R35_06185</name>
</gene>
<dbReference type="GO" id="GO:0003676">
    <property type="term" value="F:nucleic acid binding"/>
    <property type="evidence" value="ECO:0007669"/>
    <property type="project" value="InterPro"/>
</dbReference>
<comment type="function">
    <text evidence="5">Bidirectionally degrades single-stranded DNA into large acid-insoluble oligonucleotides, which are then degraded further into small acid-soluble oligonucleotides.</text>
</comment>
<accession>A0A328VC03</accession>
<keyword evidence="2 5" id="KW-0540">Nuclease</keyword>
<organism evidence="9 10">
    <name type="scientific">Thermogemmatispora tikiterensis</name>
    <dbReference type="NCBI Taxonomy" id="1825093"/>
    <lineage>
        <taxon>Bacteria</taxon>
        <taxon>Bacillati</taxon>
        <taxon>Chloroflexota</taxon>
        <taxon>Ktedonobacteria</taxon>
        <taxon>Thermogemmatisporales</taxon>
        <taxon>Thermogemmatisporaceae</taxon>
        <taxon>Thermogemmatispora</taxon>
    </lineage>
</organism>
<dbReference type="HAMAP" id="MF_00378">
    <property type="entry name" value="Exonuc_7_L"/>
    <property type="match status" value="1"/>
</dbReference>
<evidence type="ECO:0000256" key="1">
    <source>
        <dbReference type="ARBA" id="ARBA00022490"/>
    </source>
</evidence>
<dbReference type="GO" id="GO:0009318">
    <property type="term" value="C:exodeoxyribonuclease VII complex"/>
    <property type="evidence" value="ECO:0007669"/>
    <property type="project" value="UniProtKB-UniRule"/>
</dbReference>
<dbReference type="InterPro" id="IPR020579">
    <property type="entry name" value="Exonuc_VII_lsu_C"/>
</dbReference>
<comment type="caution">
    <text evidence="9">The sequence shown here is derived from an EMBL/GenBank/DDBJ whole genome shotgun (WGS) entry which is preliminary data.</text>
</comment>
<dbReference type="OrthoDB" id="9802795at2"/>
<dbReference type="RefSeq" id="WP_112427575.1">
    <property type="nucleotide sequence ID" value="NZ_MCIF01000002.1"/>
</dbReference>
<evidence type="ECO:0000256" key="3">
    <source>
        <dbReference type="ARBA" id="ARBA00022801"/>
    </source>
</evidence>
<keyword evidence="4 5" id="KW-0269">Exonuclease</keyword>
<protein>
    <recommendedName>
        <fullName evidence="5">Exodeoxyribonuclease 7 large subunit</fullName>
        <ecNumber evidence="5">3.1.11.6</ecNumber>
    </recommendedName>
    <alternativeName>
        <fullName evidence="5">Exodeoxyribonuclease VII large subunit</fullName>
        <shortName evidence="5">Exonuclease VII large subunit</shortName>
    </alternativeName>
</protein>
<dbReference type="GO" id="GO:0005737">
    <property type="term" value="C:cytoplasm"/>
    <property type="evidence" value="ECO:0007669"/>
    <property type="project" value="UniProtKB-SubCell"/>
</dbReference>
<keyword evidence="3 5" id="KW-0378">Hydrolase</keyword>
<evidence type="ECO:0000313" key="9">
    <source>
        <dbReference type="EMBL" id="RAQ95117.1"/>
    </source>
</evidence>
<feature type="domain" description="Exonuclease VII large subunit C-terminal" evidence="7">
    <location>
        <begin position="130"/>
        <end position="345"/>
    </location>
</feature>
<evidence type="ECO:0000256" key="5">
    <source>
        <dbReference type="HAMAP-Rule" id="MF_00378"/>
    </source>
</evidence>
<sequence>MLATLNEPPLTVSEAVHYLKKLLEQDELLRSLWVQGEISDYKVHLASGHCYFTLKDETAQLLCVFFKHARLRAGLPELRNGMAVLAAGYVSFYEQHGRLQLYVEYVEPLGEGALYRRFEQLKERLAAEGLFAEARKRPLPSAPAVIGVVTSLQAAALRDMLRVLRTRYPLAEVLIAPALVQGEEAPASIAAALDLLNEHGEAEVIIVARGGGSREELWAFNDELVARAIARSRIPVISGVGHETDVTIADLVADYRASTPTAAATIAVPDVARWRQDLLEWQRRLQECILSYLAEQRERLLLAERDLRRASPRGQLDQQRQQLDDLSERLLVSMQTLLTLQRERLRGIARHLETLSPLETLARGYAIVRRAEDQALVTTVEQVHPGDRLLLQLANGSVTVQVLP</sequence>
<evidence type="ECO:0000256" key="4">
    <source>
        <dbReference type="ARBA" id="ARBA00022839"/>
    </source>
</evidence>
<dbReference type="Gene3D" id="2.40.50.1010">
    <property type="match status" value="1"/>
</dbReference>
<reference evidence="9 10" key="1">
    <citation type="submission" date="2016-08" db="EMBL/GenBank/DDBJ databases">
        <title>Analysis of Carbohydrate Active Enzymes in Thermogemmatispora T81 Reveals Carbohydrate Degradation Ability.</title>
        <authorList>
            <person name="Tomazini A."/>
            <person name="Lal S."/>
            <person name="Stott M."/>
            <person name="Henrissat B."/>
            <person name="Polikarpov I."/>
            <person name="Sparling R."/>
            <person name="Levin D.B."/>
        </authorList>
    </citation>
    <scope>NUCLEOTIDE SEQUENCE [LARGE SCALE GENOMIC DNA]</scope>
    <source>
        <strain evidence="9 10">T81</strain>
    </source>
</reference>
<dbReference type="Pfam" id="PF02601">
    <property type="entry name" value="Exonuc_VII_L"/>
    <property type="match status" value="1"/>
</dbReference>
<dbReference type="AlphaFoldDB" id="A0A328VC03"/>
<comment type="subunit">
    <text evidence="5">Heterooligomer composed of large and small subunits.</text>
</comment>
<evidence type="ECO:0000313" key="10">
    <source>
        <dbReference type="Proteomes" id="UP000248706"/>
    </source>
</evidence>
<evidence type="ECO:0000256" key="2">
    <source>
        <dbReference type="ARBA" id="ARBA00022722"/>
    </source>
</evidence>
<dbReference type="EC" id="3.1.11.6" evidence="5"/>
<comment type="catalytic activity">
    <reaction evidence="5 6">
        <text>Exonucleolytic cleavage in either 5'- to 3'- or 3'- to 5'-direction to yield nucleoside 5'-phosphates.</text>
        <dbReference type="EC" id="3.1.11.6"/>
    </reaction>
</comment>
<evidence type="ECO:0000256" key="6">
    <source>
        <dbReference type="RuleBase" id="RU004355"/>
    </source>
</evidence>
<dbReference type="PANTHER" id="PTHR30008:SF0">
    <property type="entry name" value="EXODEOXYRIBONUCLEASE 7 LARGE SUBUNIT"/>
    <property type="match status" value="1"/>
</dbReference>
<dbReference type="GO" id="GO:0008855">
    <property type="term" value="F:exodeoxyribonuclease VII activity"/>
    <property type="evidence" value="ECO:0007669"/>
    <property type="project" value="UniProtKB-UniRule"/>
</dbReference>